<dbReference type="CDD" id="cd04301">
    <property type="entry name" value="NAT_SF"/>
    <property type="match status" value="1"/>
</dbReference>
<dbReference type="SUPFAM" id="SSF55718">
    <property type="entry name" value="SCP-like"/>
    <property type="match status" value="1"/>
</dbReference>
<dbReference type="SUPFAM" id="SSF55729">
    <property type="entry name" value="Acyl-CoA N-acyltransferases (Nat)"/>
    <property type="match status" value="1"/>
</dbReference>
<dbReference type="GO" id="GO:0034069">
    <property type="term" value="F:aminoglycoside N-acetyltransferase activity"/>
    <property type="evidence" value="ECO:0007669"/>
    <property type="project" value="TreeGrafter"/>
</dbReference>
<dbReference type="Proteomes" id="UP000886887">
    <property type="component" value="Unassembled WGS sequence"/>
</dbReference>
<evidence type="ECO:0000313" key="3">
    <source>
        <dbReference type="Proteomes" id="UP000886887"/>
    </source>
</evidence>
<evidence type="ECO:0000259" key="1">
    <source>
        <dbReference type="PROSITE" id="PS51186"/>
    </source>
</evidence>
<dbReference type="PROSITE" id="PS51186">
    <property type="entry name" value="GNAT"/>
    <property type="match status" value="1"/>
</dbReference>
<reference evidence="2" key="1">
    <citation type="submission" date="2020-10" db="EMBL/GenBank/DDBJ databases">
        <authorList>
            <person name="Gilroy R."/>
        </authorList>
    </citation>
    <scope>NUCLEOTIDE SEQUENCE</scope>
    <source>
        <strain evidence="2">ChiSxjej2B14-6234</strain>
    </source>
</reference>
<dbReference type="EMBL" id="DVFJ01000001">
    <property type="protein sequence ID" value="HIQ70680.1"/>
    <property type="molecule type" value="Genomic_DNA"/>
</dbReference>
<dbReference type="PANTHER" id="PTHR37817:SF1">
    <property type="entry name" value="N-ACETYLTRANSFERASE EIS"/>
    <property type="match status" value="1"/>
</dbReference>
<proteinExistence type="predicted"/>
<feature type="domain" description="N-acetyltransferase" evidence="1">
    <location>
        <begin position="10"/>
        <end position="165"/>
    </location>
</feature>
<accession>A0A9D0ZA09</accession>
<dbReference type="InterPro" id="IPR051554">
    <property type="entry name" value="Acetyltransferase_Eis"/>
</dbReference>
<reference evidence="2" key="2">
    <citation type="journal article" date="2021" name="PeerJ">
        <title>Extensive microbial diversity within the chicken gut microbiome revealed by metagenomics and culture.</title>
        <authorList>
            <person name="Gilroy R."/>
            <person name="Ravi A."/>
            <person name="Getino M."/>
            <person name="Pursley I."/>
            <person name="Horton D.L."/>
            <person name="Alikhan N.F."/>
            <person name="Baker D."/>
            <person name="Gharbi K."/>
            <person name="Hall N."/>
            <person name="Watson M."/>
            <person name="Adriaenssens E.M."/>
            <person name="Foster-Nyarko E."/>
            <person name="Jarju S."/>
            <person name="Secka A."/>
            <person name="Antonio M."/>
            <person name="Oren A."/>
            <person name="Chaudhuri R.R."/>
            <person name="La Ragione R."/>
            <person name="Hildebrand F."/>
            <person name="Pallen M.J."/>
        </authorList>
    </citation>
    <scope>NUCLEOTIDE SEQUENCE</scope>
    <source>
        <strain evidence="2">ChiSxjej2B14-6234</strain>
    </source>
</reference>
<dbReference type="Pfam" id="PF13527">
    <property type="entry name" value="Acetyltransf_9"/>
    <property type="match status" value="1"/>
</dbReference>
<sequence length="407" mass="47814">MNRQSIRERLELRHVTKDDLTQFNALLRYAFQVTDKELKRIGWDEEEIRQSKSPILDRANVLGWFDGDKLASQIAVYPMRVNVHGAIYDMGGVTGVATYPEYTKMGLMHALVSRALQEMRERGQSISLLYPYSIPFYRKMGWEIISDKMSYIVKDSQLPRYVDVPGMVERVDDRHPDYLELHERYTLQRHGMLLRDDLAWAEYWRWDTDDITVALYYDADHIAQGYVVYLLEEDVFKIKELVYMNQEARHGLWNYIGAHFSMIERVRGYNYTNEPMAFLLEDSEIYESIRPYFMARVVDVEQFLLAYPFASRPSGRKLHLAVEDPMAPWNDESFCLTWDDDGNTLCQRGSTDGLNVSLSVQTLCTMFMSYKRPSYLRRIEKLAASDTAIRLLESLIPLEQPYFSDYF</sequence>
<evidence type="ECO:0000313" key="2">
    <source>
        <dbReference type="EMBL" id="HIQ70680.1"/>
    </source>
</evidence>
<dbReference type="InterPro" id="IPR036527">
    <property type="entry name" value="SCP2_sterol-bd_dom_sf"/>
</dbReference>
<dbReference type="InterPro" id="IPR000182">
    <property type="entry name" value="GNAT_dom"/>
</dbReference>
<dbReference type="InterPro" id="IPR041380">
    <property type="entry name" value="Acetyltransf_17"/>
</dbReference>
<dbReference type="PANTHER" id="PTHR37817">
    <property type="entry name" value="N-ACETYLTRANSFERASE EIS"/>
    <property type="match status" value="1"/>
</dbReference>
<dbReference type="Pfam" id="PF13530">
    <property type="entry name" value="SCP2_2"/>
    <property type="match status" value="1"/>
</dbReference>
<dbReference type="AlphaFoldDB" id="A0A9D0ZA09"/>
<dbReference type="InterPro" id="IPR025559">
    <property type="entry name" value="Eis_dom"/>
</dbReference>
<dbReference type="Gene3D" id="3.40.630.30">
    <property type="match status" value="2"/>
</dbReference>
<protein>
    <submittedName>
        <fullName evidence="2">GNAT family N-acetyltransferase</fullName>
    </submittedName>
</protein>
<name>A0A9D0ZA09_9FIRM</name>
<dbReference type="GO" id="GO:0030649">
    <property type="term" value="P:aminoglycoside antibiotic catabolic process"/>
    <property type="evidence" value="ECO:0007669"/>
    <property type="project" value="TreeGrafter"/>
</dbReference>
<dbReference type="Gene3D" id="3.30.1050.10">
    <property type="entry name" value="SCP2 sterol-binding domain"/>
    <property type="match status" value="1"/>
</dbReference>
<organism evidence="2 3">
    <name type="scientific">Candidatus Onthenecus intestinigallinarum</name>
    <dbReference type="NCBI Taxonomy" id="2840875"/>
    <lineage>
        <taxon>Bacteria</taxon>
        <taxon>Bacillati</taxon>
        <taxon>Bacillota</taxon>
        <taxon>Clostridia</taxon>
        <taxon>Eubacteriales</taxon>
        <taxon>Candidatus Onthenecus</taxon>
    </lineage>
</organism>
<gene>
    <name evidence="2" type="ORF">IAB73_00465</name>
</gene>
<comment type="caution">
    <text evidence="2">The sequence shown here is derived from an EMBL/GenBank/DDBJ whole genome shotgun (WGS) entry which is preliminary data.</text>
</comment>
<dbReference type="Pfam" id="PF17668">
    <property type="entry name" value="Acetyltransf_17"/>
    <property type="match status" value="1"/>
</dbReference>
<dbReference type="InterPro" id="IPR016181">
    <property type="entry name" value="Acyl_CoA_acyltransferase"/>
</dbReference>